<gene>
    <name evidence="1" type="ORF">N7537_002197</name>
</gene>
<dbReference type="AlphaFoldDB" id="A0AAD6H7M0"/>
<dbReference type="GeneID" id="81583497"/>
<accession>A0AAD6H7M0</accession>
<evidence type="ECO:0000313" key="2">
    <source>
        <dbReference type="Proteomes" id="UP001213799"/>
    </source>
</evidence>
<organism evidence="1 2">
    <name type="scientific">Penicillium hordei</name>
    <dbReference type="NCBI Taxonomy" id="40994"/>
    <lineage>
        <taxon>Eukaryota</taxon>
        <taxon>Fungi</taxon>
        <taxon>Dikarya</taxon>
        <taxon>Ascomycota</taxon>
        <taxon>Pezizomycotina</taxon>
        <taxon>Eurotiomycetes</taxon>
        <taxon>Eurotiomycetidae</taxon>
        <taxon>Eurotiales</taxon>
        <taxon>Aspergillaceae</taxon>
        <taxon>Penicillium</taxon>
    </lineage>
</organism>
<evidence type="ECO:0000313" key="1">
    <source>
        <dbReference type="EMBL" id="KAJ5617083.1"/>
    </source>
</evidence>
<proteinExistence type="predicted"/>
<dbReference type="Proteomes" id="UP001213799">
    <property type="component" value="Unassembled WGS sequence"/>
</dbReference>
<comment type="caution">
    <text evidence="1">The sequence shown here is derived from an EMBL/GenBank/DDBJ whole genome shotgun (WGS) entry which is preliminary data.</text>
</comment>
<protein>
    <submittedName>
        <fullName evidence="1">Uncharacterized protein</fullName>
    </submittedName>
</protein>
<reference evidence="1" key="2">
    <citation type="submission" date="2023-01" db="EMBL/GenBank/DDBJ databases">
        <authorList>
            <person name="Petersen C."/>
        </authorList>
    </citation>
    <scope>NUCLEOTIDE SEQUENCE</scope>
    <source>
        <strain evidence="1">IBT 12815</strain>
    </source>
</reference>
<reference evidence="1" key="1">
    <citation type="journal article" date="2023" name="IMA Fungus">
        <title>Comparative genomic study of the Penicillium genus elucidates a diverse pangenome and 15 lateral gene transfer events.</title>
        <authorList>
            <person name="Petersen C."/>
            <person name="Sorensen T."/>
            <person name="Nielsen M.R."/>
            <person name="Sondergaard T.E."/>
            <person name="Sorensen J.L."/>
            <person name="Fitzpatrick D.A."/>
            <person name="Frisvad J.C."/>
            <person name="Nielsen K.L."/>
        </authorList>
    </citation>
    <scope>NUCLEOTIDE SEQUENCE</scope>
    <source>
        <strain evidence="1">IBT 12815</strain>
    </source>
</reference>
<name>A0AAD6H7M0_9EURO</name>
<sequence length="64" mass="6925">MAEAICPTEASSQPFTIDFVWQSPRYKVWSLGLDKSLDLGGEKGRRHVVDILGRTASAAFAATA</sequence>
<keyword evidence="2" id="KW-1185">Reference proteome</keyword>
<dbReference type="EMBL" id="JAQJAE010000001">
    <property type="protein sequence ID" value="KAJ5617083.1"/>
    <property type="molecule type" value="Genomic_DNA"/>
</dbReference>
<dbReference type="RefSeq" id="XP_056758250.1">
    <property type="nucleotide sequence ID" value="XM_056893255.1"/>
</dbReference>